<comment type="similarity">
    <text evidence="1">Belongs to the pseudouridine synthase RluA family.</text>
</comment>
<dbReference type="PANTHER" id="PTHR21600">
    <property type="entry name" value="MITOCHONDRIAL RNA PSEUDOURIDINE SYNTHASE"/>
    <property type="match status" value="1"/>
</dbReference>
<dbReference type="GO" id="GO:0009982">
    <property type="term" value="F:pseudouridine synthase activity"/>
    <property type="evidence" value="ECO:0007669"/>
    <property type="project" value="InterPro"/>
</dbReference>
<dbReference type="RefSeq" id="WP_213496890.1">
    <property type="nucleotide sequence ID" value="NZ_CP074694.1"/>
</dbReference>
<dbReference type="PANTHER" id="PTHR21600:SF83">
    <property type="entry name" value="PSEUDOURIDYLATE SYNTHASE RPUSD4, MITOCHONDRIAL"/>
    <property type="match status" value="1"/>
</dbReference>
<evidence type="ECO:0000256" key="1">
    <source>
        <dbReference type="ARBA" id="ARBA00010876"/>
    </source>
</evidence>
<dbReference type="GO" id="GO:0006396">
    <property type="term" value="P:RNA processing"/>
    <property type="evidence" value="ECO:0007669"/>
    <property type="project" value="UniProtKB-ARBA"/>
</dbReference>
<evidence type="ECO:0000256" key="2">
    <source>
        <dbReference type="ARBA" id="ARBA00023235"/>
    </source>
</evidence>
<dbReference type="SUPFAM" id="SSF55120">
    <property type="entry name" value="Pseudouridine synthase"/>
    <property type="match status" value="1"/>
</dbReference>
<feature type="domain" description="Pseudouridine synthase RsuA/RluA-like" evidence="3">
    <location>
        <begin position="15"/>
        <end position="178"/>
    </location>
</feature>
<dbReference type="InterPro" id="IPR020103">
    <property type="entry name" value="PsdUridine_synth_cat_dom_sf"/>
</dbReference>
<sequence length="241" mass="27477">MQFAGLLEIVYEDNHLIAVNKPAGWSSAHFDGENDSLDQLVKLHLKEKYGKPGNVFLGVVHRLDKPVTGVLLFARTSKAAARLSEQFRENTIVKKYWAVAEVETGQKTSLSTELVGTLEDWLFHDDAKKLVRVVEKEIPGAKLSRLHYFQKALYQEKIFFELEPQSGRKHQLRVQLASRGSPIIGDRKYGSRFTFGDGIALHARELTFIHPIRHEPITLRAELPKIWRSSFAHLLQEAKLL</sequence>
<dbReference type="EMBL" id="CP074694">
    <property type="protein sequence ID" value="QVL32181.1"/>
    <property type="molecule type" value="Genomic_DNA"/>
</dbReference>
<proteinExistence type="inferred from homology"/>
<evidence type="ECO:0000259" key="3">
    <source>
        <dbReference type="Pfam" id="PF00849"/>
    </source>
</evidence>
<dbReference type="CDD" id="cd02869">
    <property type="entry name" value="PseudoU_synth_RluA_like"/>
    <property type="match status" value="1"/>
</dbReference>
<dbReference type="Proteomes" id="UP000676194">
    <property type="component" value="Chromosome"/>
</dbReference>
<name>A0A8E6B6Q6_9BACT</name>
<dbReference type="InterPro" id="IPR050188">
    <property type="entry name" value="RluA_PseudoU_synthase"/>
</dbReference>
<dbReference type="Pfam" id="PF00849">
    <property type="entry name" value="PseudoU_synth_2"/>
    <property type="match status" value="1"/>
</dbReference>
<protein>
    <submittedName>
        <fullName evidence="4">RluA family pseudouridine synthase</fullName>
    </submittedName>
</protein>
<evidence type="ECO:0000313" key="5">
    <source>
        <dbReference type="Proteomes" id="UP000676194"/>
    </source>
</evidence>
<dbReference type="AlphaFoldDB" id="A0A8E6B6Q6"/>
<dbReference type="GO" id="GO:0140098">
    <property type="term" value="F:catalytic activity, acting on RNA"/>
    <property type="evidence" value="ECO:0007669"/>
    <property type="project" value="UniProtKB-ARBA"/>
</dbReference>
<dbReference type="KEGG" id="tsph:KIH39_25655"/>
<accession>A0A8E6B6Q6</accession>
<dbReference type="PROSITE" id="PS01129">
    <property type="entry name" value="PSI_RLU"/>
    <property type="match status" value="1"/>
</dbReference>
<keyword evidence="5" id="KW-1185">Reference proteome</keyword>
<evidence type="ECO:0000313" key="4">
    <source>
        <dbReference type="EMBL" id="QVL32181.1"/>
    </source>
</evidence>
<dbReference type="InterPro" id="IPR006145">
    <property type="entry name" value="PsdUridine_synth_RsuA/RluA"/>
</dbReference>
<gene>
    <name evidence="4" type="ORF">KIH39_25655</name>
</gene>
<reference evidence="4" key="1">
    <citation type="submission" date="2021-05" db="EMBL/GenBank/DDBJ databases">
        <title>Complete genome sequence of the cellulolytic planctomycete Telmatocola sphagniphila SP2T and characterization of the first cellulase from planctomycetes.</title>
        <authorList>
            <person name="Rakitin A.L."/>
            <person name="Beletsky A.V."/>
            <person name="Naumoff D.G."/>
            <person name="Kulichevskaya I.S."/>
            <person name="Mardanov A.V."/>
            <person name="Ravin N.V."/>
            <person name="Dedysh S.N."/>
        </authorList>
    </citation>
    <scope>NUCLEOTIDE SEQUENCE</scope>
    <source>
        <strain evidence="4">SP2T</strain>
    </source>
</reference>
<organism evidence="4 5">
    <name type="scientific">Telmatocola sphagniphila</name>
    <dbReference type="NCBI Taxonomy" id="1123043"/>
    <lineage>
        <taxon>Bacteria</taxon>
        <taxon>Pseudomonadati</taxon>
        <taxon>Planctomycetota</taxon>
        <taxon>Planctomycetia</taxon>
        <taxon>Gemmatales</taxon>
        <taxon>Gemmataceae</taxon>
    </lineage>
</organism>
<dbReference type="InterPro" id="IPR006224">
    <property type="entry name" value="PsdUridine_synth_RluA-like_CS"/>
</dbReference>
<dbReference type="Gene3D" id="3.30.2350.10">
    <property type="entry name" value="Pseudouridine synthase"/>
    <property type="match status" value="1"/>
</dbReference>
<keyword evidence="2" id="KW-0413">Isomerase</keyword>
<dbReference type="GO" id="GO:0003723">
    <property type="term" value="F:RNA binding"/>
    <property type="evidence" value="ECO:0007669"/>
    <property type="project" value="InterPro"/>
</dbReference>
<dbReference type="GO" id="GO:0001522">
    <property type="term" value="P:pseudouridine synthesis"/>
    <property type="evidence" value="ECO:0007669"/>
    <property type="project" value="InterPro"/>
</dbReference>